<reference evidence="3" key="1">
    <citation type="journal article" date="2019" name="Int. J. Syst. Evol. Microbiol.">
        <title>The Global Catalogue of Microorganisms (GCM) 10K type strain sequencing project: providing services to taxonomists for standard genome sequencing and annotation.</title>
        <authorList>
            <consortium name="The Broad Institute Genomics Platform"/>
            <consortium name="The Broad Institute Genome Sequencing Center for Infectious Disease"/>
            <person name="Wu L."/>
            <person name="Ma J."/>
        </authorList>
    </citation>
    <scope>NUCLEOTIDE SEQUENCE [LARGE SCALE GENOMIC DNA]</scope>
    <source>
        <strain evidence="3">CGMCC 4.7682</strain>
    </source>
</reference>
<dbReference type="SUPFAM" id="SSF46689">
    <property type="entry name" value="Homeodomain-like"/>
    <property type="match status" value="1"/>
</dbReference>
<feature type="compositionally biased region" description="Basic residues" evidence="1">
    <location>
        <begin position="163"/>
        <end position="175"/>
    </location>
</feature>
<accession>A0ABV7QKU7</accession>
<dbReference type="RefSeq" id="WP_377875787.1">
    <property type="nucleotide sequence ID" value="NZ_JBHMAY010000084.1"/>
</dbReference>
<evidence type="ECO:0000313" key="3">
    <source>
        <dbReference type="Proteomes" id="UP001595764"/>
    </source>
</evidence>
<protein>
    <submittedName>
        <fullName evidence="2">Helix-turn-helix domain-containing protein</fullName>
    </submittedName>
</protein>
<gene>
    <name evidence="2" type="ORF">ACFORO_20260</name>
</gene>
<dbReference type="Pfam" id="PF13551">
    <property type="entry name" value="HTH_29"/>
    <property type="match status" value="1"/>
</dbReference>
<evidence type="ECO:0000313" key="2">
    <source>
        <dbReference type="EMBL" id="MFC3512514.1"/>
    </source>
</evidence>
<organism evidence="2 3">
    <name type="scientific">Amycolatopsis halotolerans</name>
    <dbReference type="NCBI Taxonomy" id="330083"/>
    <lineage>
        <taxon>Bacteria</taxon>
        <taxon>Bacillati</taxon>
        <taxon>Actinomycetota</taxon>
        <taxon>Actinomycetes</taxon>
        <taxon>Pseudonocardiales</taxon>
        <taxon>Pseudonocardiaceae</taxon>
        <taxon>Amycolatopsis</taxon>
    </lineage>
</organism>
<proteinExistence type="predicted"/>
<keyword evidence="3" id="KW-1185">Reference proteome</keyword>
<dbReference type="InterPro" id="IPR009057">
    <property type="entry name" value="Homeodomain-like_sf"/>
</dbReference>
<name>A0ABV7QKU7_9PSEU</name>
<dbReference type="Proteomes" id="UP001595764">
    <property type="component" value="Unassembled WGS sequence"/>
</dbReference>
<feature type="region of interest" description="Disordered" evidence="1">
    <location>
        <begin position="122"/>
        <end position="187"/>
    </location>
</feature>
<comment type="caution">
    <text evidence="2">The sequence shown here is derived from an EMBL/GenBank/DDBJ whole genome shotgun (WGS) entry which is preliminary data.</text>
</comment>
<sequence>MVHGVGWVVELTADEHAELRDLDNSPDVPATVGIRARIVLWRAEGRLKKEIADWAGVSRPTVDLWLTRYAADGVAGLMDHCRGAGRVQVPASTRPRVLALTHLAAGRVGPVALVVAGNGRVPRPHRGRVHLGPPRGETVARQRNPTPPAGHLQDQQGPGIHRESRRRRRALPRAARRLDATAAPCPG</sequence>
<dbReference type="EMBL" id="JBHRWI010000023">
    <property type="protein sequence ID" value="MFC3512514.1"/>
    <property type="molecule type" value="Genomic_DNA"/>
</dbReference>
<evidence type="ECO:0000256" key="1">
    <source>
        <dbReference type="SAM" id="MobiDB-lite"/>
    </source>
</evidence>